<dbReference type="Pfam" id="PF00534">
    <property type="entry name" value="Glycos_transf_1"/>
    <property type="match status" value="1"/>
</dbReference>
<accession>A0A382W3J4</accession>
<sequence length="99" mass="10927">IEAMAAGKPIIATNVGGTSEAIINGETGILVPAKNIEVMTSTLLRLVNDRNLQSRLGEAGRQRSRNNYSANNYVTRLDELYRQLLKYDKPPTQIPIKSD</sequence>
<name>A0A382W3J4_9ZZZZ</name>
<feature type="domain" description="Glycosyl transferase family 1" evidence="1">
    <location>
        <begin position="1"/>
        <end position="63"/>
    </location>
</feature>
<dbReference type="InterPro" id="IPR001296">
    <property type="entry name" value="Glyco_trans_1"/>
</dbReference>
<protein>
    <recommendedName>
        <fullName evidence="1">Glycosyl transferase family 1 domain-containing protein</fullName>
    </recommendedName>
</protein>
<reference evidence="2" key="1">
    <citation type="submission" date="2018-05" db="EMBL/GenBank/DDBJ databases">
        <authorList>
            <person name="Lanie J.A."/>
            <person name="Ng W.-L."/>
            <person name="Kazmierczak K.M."/>
            <person name="Andrzejewski T.M."/>
            <person name="Davidsen T.M."/>
            <person name="Wayne K.J."/>
            <person name="Tettelin H."/>
            <person name="Glass J.I."/>
            <person name="Rusch D."/>
            <person name="Podicherti R."/>
            <person name="Tsui H.-C.T."/>
            <person name="Winkler M.E."/>
        </authorList>
    </citation>
    <scope>NUCLEOTIDE SEQUENCE</scope>
</reference>
<proteinExistence type="predicted"/>
<dbReference type="GO" id="GO:0016757">
    <property type="term" value="F:glycosyltransferase activity"/>
    <property type="evidence" value="ECO:0007669"/>
    <property type="project" value="InterPro"/>
</dbReference>
<gene>
    <name evidence="2" type="ORF">METZ01_LOCUS405709</name>
</gene>
<evidence type="ECO:0000259" key="1">
    <source>
        <dbReference type="Pfam" id="PF00534"/>
    </source>
</evidence>
<evidence type="ECO:0000313" key="2">
    <source>
        <dbReference type="EMBL" id="SVD52855.1"/>
    </source>
</evidence>
<dbReference type="CDD" id="cd03801">
    <property type="entry name" value="GT4_PimA-like"/>
    <property type="match status" value="1"/>
</dbReference>
<dbReference type="AlphaFoldDB" id="A0A382W3J4"/>
<feature type="non-terminal residue" evidence="2">
    <location>
        <position position="1"/>
    </location>
</feature>
<dbReference type="SUPFAM" id="SSF53756">
    <property type="entry name" value="UDP-Glycosyltransferase/glycogen phosphorylase"/>
    <property type="match status" value="1"/>
</dbReference>
<dbReference type="EMBL" id="UINC01156439">
    <property type="protein sequence ID" value="SVD52855.1"/>
    <property type="molecule type" value="Genomic_DNA"/>
</dbReference>
<dbReference type="PANTHER" id="PTHR12526">
    <property type="entry name" value="GLYCOSYLTRANSFERASE"/>
    <property type="match status" value="1"/>
</dbReference>
<dbReference type="Gene3D" id="3.40.50.2000">
    <property type="entry name" value="Glycogen Phosphorylase B"/>
    <property type="match status" value="2"/>
</dbReference>
<organism evidence="2">
    <name type="scientific">marine metagenome</name>
    <dbReference type="NCBI Taxonomy" id="408172"/>
    <lineage>
        <taxon>unclassified sequences</taxon>
        <taxon>metagenomes</taxon>
        <taxon>ecological metagenomes</taxon>
    </lineage>
</organism>